<feature type="region of interest" description="Disordered" evidence="1">
    <location>
        <begin position="1"/>
        <end position="25"/>
    </location>
</feature>
<evidence type="ECO:0000256" key="1">
    <source>
        <dbReference type="SAM" id="MobiDB-lite"/>
    </source>
</evidence>
<reference evidence="3" key="1">
    <citation type="submission" date="2025-08" db="UniProtKB">
        <authorList>
            <consortium name="RefSeq"/>
        </authorList>
    </citation>
    <scope>IDENTIFICATION</scope>
    <source>
        <tissue evidence="3">Young leaves</tissue>
    </source>
</reference>
<proteinExistence type="predicted"/>
<name>A0A6J1F7R9_CUCMO</name>
<dbReference type="AlphaFoldDB" id="A0A6J1F7R9"/>
<organism evidence="2 3">
    <name type="scientific">Cucurbita moschata</name>
    <name type="common">Winter crookneck squash</name>
    <name type="synonym">Cucurbita pepo var. moschata</name>
    <dbReference type="NCBI Taxonomy" id="3662"/>
    <lineage>
        <taxon>Eukaryota</taxon>
        <taxon>Viridiplantae</taxon>
        <taxon>Streptophyta</taxon>
        <taxon>Embryophyta</taxon>
        <taxon>Tracheophyta</taxon>
        <taxon>Spermatophyta</taxon>
        <taxon>Magnoliopsida</taxon>
        <taxon>eudicotyledons</taxon>
        <taxon>Gunneridae</taxon>
        <taxon>Pentapetalae</taxon>
        <taxon>rosids</taxon>
        <taxon>fabids</taxon>
        <taxon>Cucurbitales</taxon>
        <taxon>Cucurbitaceae</taxon>
        <taxon>Cucurbiteae</taxon>
        <taxon>Cucurbita</taxon>
    </lineage>
</organism>
<protein>
    <submittedName>
        <fullName evidence="3">Uncharacterized protein LOC111442916</fullName>
    </submittedName>
</protein>
<feature type="compositionally biased region" description="Polar residues" evidence="1">
    <location>
        <begin position="8"/>
        <end position="24"/>
    </location>
</feature>
<keyword evidence="2" id="KW-1185">Reference proteome</keyword>
<accession>A0A6J1F7R9</accession>
<gene>
    <name evidence="3" type="primary">LOC111442916</name>
</gene>
<dbReference type="Proteomes" id="UP000504609">
    <property type="component" value="Unplaced"/>
</dbReference>
<dbReference type="RefSeq" id="XP_022936244.1">
    <property type="nucleotide sequence ID" value="XM_023080476.1"/>
</dbReference>
<evidence type="ECO:0000313" key="2">
    <source>
        <dbReference type="Proteomes" id="UP000504609"/>
    </source>
</evidence>
<sequence length="102" mass="12033">MGIKWRNSRSQSIRLGQSCGSSNEQESKRLFGWQILWQKFKKEKRRIFSCSSVELRSSYNPNAYRLNFEQENWGSDPDDLCRSFSARFADPSIVSRSFRLLD</sequence>
<evidence type="ECO:0000313" key="3">
    <source>
        <dbReference type="RefSeq" id="XP_022936244.1"/>
    </source>
</evidence>
<dbReference type="GeneID" id="111442916"/>
<dbReference type="PANTHER" id="PTHR33168">
    <property type="entry name" value="STRESS INDUCED PROTEIN-RELATED"/>
    <property type="match status" value="1"/>
</dbReference>
<dbReference type="KEGG" id="cmos:111442916"/>